<evidence type="ECO:0000313" key="2">
    <source>
        <dbReference type="EMBL" id="MFC3680484.1"/>
    </source>
</evidence>
<evidence type="ECO:0000256" key="1">
    <source>
        <dbReference type="SAM" id="SignalP"/>
    </source>
</evidence>
<feature type="chain" id="PRO_5047342109" evidence="1">
    <location>
        <begin position="34"/>
        <end position="164"/>
    </location>
</feature>
<reference evidence="3" key="1">
    <citation type="journal article" date="2019" name="Int. J. Syst. Evol. Microbiol.">
        <title>The Global Catalogue of Microorganisms (GCM) 10K type strain sequencing project: providing services to taxonomists for standard genome sequencing and annotation.</title>
        <authorList>
            <consortium name="The Broad Institute Genomics Platform"/>
            <consortium name="The Broad Institute Genome Sequencing Center for Infectious Disease"/>
            <person name="Wu L."/>
            <person name="Ma J."/>
        </authorList>
    </citation>
    <scope>NUCLEOTIDE SEQUENCE [LARGE SCALE GENOMIC DNA]</scope>
    <source>
        <strain evidence="3">KCTC 42424</strain>
    </source>
</reference>
<dbReference type="Proteomes" id="UP001595722">
    <property type="component" value="Unassembled WGS sequence"/>
</dbReference>
<sequence length="164" mass="18394">MWYRINQLFSVLALCRCPGVFGLVLLASVCCQAEDNNSWVEEKINPSTEWLEETVNPVTRWMERRIHTPVQPQPVLDDVPVPGQIPAELIAPQEAARLLLLLFSGDVLQIRLLATQPNAYSIKLLSDSGTISTFYMDARDGTLLEQLPPLEAMPEDSSDENSDR</sequence>
<name>A0ABV7VSS3_9GAMM</name>
<accession>A0ABV7VSS3</accession>
<protein>
    <submittedName>
        <fullName evidence="2">Uncharacterized protein</fullName>
    </submittedName>
</protein>
<comment type="caution">
    <text evidence="2">The sequence shown here is derived from an EMBL/GenBank/DDBJ whole genome shotgun (WGS) entry which is preliminary data.</text>
</comment>
<evidence type="ECO:0000313" key="3">
    <source>
        <dbReference type="Proteomes" id="UP001595722"/>
    </source>
</evidence>
<dbReference type="EMBL" id="JBHRYB010000008">
    <property type="protein sequence ID" value="MFC3680484.1"/>
    <property type="molecule type" value="Genomic_DNA"/>
</dbReference>
<dbReference type="RefSeq" id="WP_376866458.1">
    <property type="nucleotide sequence ID" value="NZ_JBHRYB010000008.1"/>
</dbReference>
<gene>
    <name evidence="2" type="ORF">ACFOMG_10290</name>
</gene>
<proteinExistence type="predicted"/>
<keyword evidence="1" id="KW-0732">Signal</keyword>
<organism evidence="2 3">
    <name type="scientific">Bacterioplanoides pacificum</name>
    <dbReference type="NCBI Taxonomy" id="1171596"/>
    <lineage>
        <taxon>Bacteria</taxon>
        <taxon>Pseudomonadati</taxon>
        <taxon>Pseudomonadota</taxon>
        <taxon>Gammaproteobacteria</taxon>
        <taxon>Oceanospirillales</taxon>
        <taxon>Oceanospirillaceae</taxon>
        <taxon>Bacterioplanoides</taxon>
    </lineage>
</organism>
<keyword evidence="3" id="KW-1185">Reference proteome</keyword>
<feature type="signal peptide" evidence="1">
    <location>
        <begin position="1"/>
        <end position="33"/>
    </location>
</feature>